<comment type="caution">
    <text evidence="1">The sequence shown here is derived from an EMBL/GenBank/DDBJ whole genome shotgun (WGS) entry which is preliminary data.</text>
</comment>
<evidence type="ECO:0000313" key="2">
    <source>
        <dbReference type="Proteomes" id="UP000031408"/>
    </source>
</evidence>
<keyword evidence="2" id="KW-1185">Reference proteome</keyword>
<name>A0A0C1J172_9BACT</name>
<reference evidence="1 2" key="1">
    <citation type="submission" date="2014-11" db="EMBL/GenBank/DDBJ databases">
        <title>Genome sequence of Flavihumibacter solisilvae 3-3.</title>
        <authorList>
            <person name="Zhou G."/>
            <person name="Li M."/>
            <person name="Wang G."/>
        </authorList>
    </citation>
    <scope>NUCLEOTIDE SEQUENCE [LARGE SCALE GENOMIC DNA]</scope>
    <source>
        <strain evidence="1 2">3-3</strain>
    </source>
</reference>
<sequence length="68" mass="7471">MEDGLNIIAQKSVISALAFSPSPTPTPKMSAKMRVKNRVISSKNWFLVRRYIPSISTIQRPSPILSGG</sequence>
<dbReference type="EMBL" id="JSVC01000001">
    <property type="protein sequence ID" value="KIC96499.1"/>
    <property type="molecule type" value="Genomic_DNA"/>
</dbReference>
<dbReference type="Proteomes" id="UP000031408">
    <property type="component" value="Unassembled WGS sequence"/>
</dbReference>
<dbReference type="AlphaFoldDB" id="A0A0C1J172"/>
<protein>
    <submittedName>
        <fullName evidence="1">Uncharacterized protein</fullName>
    </submittedName>
</protein>
<evidence type="ECO:0000313" key="1">
    <source>
        <dbReference type="EMBL" id="KIC96499.1"/>
    </source>
</evidence>
<organism evidence="1 2">
    <name type="scientific">Flavihumibacter solisilvae</name>
    <dbReference type="NCBI Taxonomy" id="1349421"/>
    <lineage>
        <taxon>Bacteria</taxon>
        <taxon>Pseudomonadati</taxon>
        <taxon>Bacteroidota</taxon>
        <taxon>Chitinophagia</taxon>
        <taxon>Chitinophagales</taxon>
        <taxon>Chitinophagaceae</taxon>
        <taxon>Flavihumibacter</taxon>
    </lineage>
</organism>
<gene>
    <name evidence="1" type="ORF">OI18_01875</name>
</gene>
<proteinExistence type="predicted"/>
<accession>A0A0C1J172</accession>